<accession>A0ABS4EY64</accession>
<evidence type="ECO:0000313" key="1">
    <source>
        <dbReference type="EMBL" id="MBP1888919.1"/>
    </source>
</evidence>
<organism evidence="1 2">
    <name type="scientific">Clostridium moniliforme</name>
    <dbReference type="NCBI Taxonomy" id="39489"/>
    <lineage>
        <taxon>Bacteria</taxon>
        <taxon>Bacillati</taxon>
        <taxon>Bacillota</taxon>
        <taxon>Clostridia</taxon>
        <taxon>Eubacteriales</taxon>
        <taxon>Clostridiaceae</taxon>
        <taxon>Clostridium</taxon>
    </lineage>
</organism>
<sequence>MKKFISISLIILILLLLSYKVYSNIPSIPYKSKTLNLTIKFPKNWTNKYVVEESKDSLSVYFKPQKSDNLKGLLFIIANANTESINSSEYDSINSKKYINIKNNKYFIGGPTDIGFPDNNSEYSTYNSMKDQVPKIINSIK</sequence>
<protein>
    <submittedName>
        <fullName evidence="1">Uncharacterized protein</fullName>
    </submittedName>
</protein>
<evidence type="ECO:0000313" key="2">
    <source>
        <dbReference type="Proteomes" id="UP000783390"/>
    </source>
</evidence>
<dbReference type="RefSeq" id="WP_209795635.1">
    <property type="nucleotide sequence ID" value="NZ_JAGGJZ010000001.1"/>
</dbReference>
<dbReference type="Proteomes" id="UP000783390">
    <property type="component" value="Unassembled WGS sequence"/>
</dbReference>
<comment type="caution">
    <text evidence="1">The sequence shown here is derived from an EMBL/GenBank/DDBJ whole genome shotgun (WGS) entry which is preliminary data.</text>
</comment>
<name>A0ABS4EY64_9CLOT</name>
<reference evidence="1 2" key="1">
    <citation type="submission" date="2021-03" db="EMBL/GenBank/DDBJ databases">
        <title>Genomic Encyclopedia of Type Strains, Phase IV (KMG-IV): sequencing the most valuable type-strain genomes for metagenomic binning, comparative biology and taxonomic classification.</title>
        <authorList>
            <person name="Goeker M."/>
        </authorList>
    </citation>
    <scope>NUCLEOTIDE SEQUENCE [LARGE SCALE GENOMIC DNA]</scope>
    <source>
        <strain evidence="1 2">DSM 3984</strain>
    </source>
</reference>
<proteinExistence type="predicted"/>
<gene>
    <name evidence="1" type="ORF">J2Z53_000498</name>
</gene>
<dbReference type="EMBL" id="JAGGJZ010000001">
    <property type="protein sequence ID" value="MBP1888919.1"/>
    <property type="molecule type" value="Genomic_DNA"/>
</dbReference>
<keyword evidence="2" id="KW-1185">Reference proteome</keyword>